<keyword evidence="1" id="KW-0732">Signal</keyword>
<proteinExistence type="predicted"/>
<dbReference type="EMBL" id="LGRX02034839">
    <property type="protein sequence ID" value="KAK3236803.1"/>
    <property type="molecule type" value="Genomic_DNA"/>
</dbReference>
<comment type="caution">
    <text evidence="2">The sequence shown here is derived from an EMBL/GenBank/DDBJ whole genome shotgun (WGS) entry which is preliminary data.</text>
</comment>
<evidence type="ECO:0000313" key="2">
    <source>
        <dbReference type="EMBL" id="KAK3236803.1"/>
    </source>
</evidence>
<gene>
    <name evidence="2" type="ORF">CYMTET_53081</name>
</gene>
<reference evidence="2 3" key="1">
    <citation type="journal article" date="2015" name="Genome Biol. Evol.">
        <title>Comparative Genomics of a Bacterivorous Green Alga Reveals Evolutionary Causalities and Consequences of Phago-Mixotrophic Mode of Nutrition.</title>
        <authorList>
            <person name="Burns J.A."/>
            <person name="Paasch A."/>
            <person name="Narechania A."/>
            <person name="Kim E."/>
        </authorList>
    </citation>
    <scope>NUCLEOTIDE SEQUENCE [LARGE SCALE GENOMIC DNA]</scope>
    <source>
        <strain evidence="2 3">PLY_AMNH</strain>
    </source>
</reference>
<organism evidence="2 3">
    <name type="scientific">Cymbomonas tetramitiformis</name>
    <dbReference type="NCBI Taxonomy" id="36881"/>
    <lineage>
        <taxon>Eukaryota</taxon>
        <taxon>Viridiplantae</taxon>
        <taxon>Chlorophyta</taxon>
        <taxon>Pyramimonadophyceae</taxon>
        <taxon>Pyramimonadales</taxon>
        <taxon>Pyramimonadaceae</taxon>
        <taxon>Cymbomonas</taxon>
    </lineage>
</organism>
<dbReference type="Proteomes" id="UP001190700">
    <property type="component" value="Unassembled WGS sequence"/>
</dbReference>
<feature type="chain" id="PRO_5042253106" evidence="1">
    <location>
        <begin position="29"/>
        <end position="483"/>
    </location>
</feature>
<protein>
    <submittedName>
        <fullName evidence="2">Uncharacterized protein</fullName>
    </submittedName>
</protein>
<accession>A0AAE0BHN8</accession>
<sequence length="483" mass="51759">MTRRSTSTTTSFVSLVFTCILRKYAVNGYEFGTTGFHVSLETIPTVLEAGKAAELHFSVQDYRGDPIPLNDLKVYHARRLHVVLIGQDLDTFGHVHPEDFGNLNETTDLLGIYTVSYIFPNAGRYAIALDFVVEANNGPKDMVFVSKYLSLEVPGKSSMKAPDLEVFPEMTAVGMPEEDANKVTHAMSISELQESTHGSRYTIKVTANEGAAVFRGDCVRFDIFIKDAKTGATTRILSVDDILMEADDPMSRSSEWEFLVQERGANWGGRAAEVLEGMAVQSRAGLATRMRAGMEGGAEGWLGNDSASAHVQALGGGGVRHLVDMAVIHLGGGTAGVGGFGTGPASGVACGPGRGTTQTRRMCKWVAGLLGRVDGVGGAEEVDGEMWGELGGWEVAWAAQRVHVGRLQRDGLSARAEQAQKRAGGSGEPVTDLSPYLDANFHIAVADEFLNLTSLQHTHAMPLHAVVLPDTVKLNIALTSPKQ</sequence>
<keyword evidence="3" id="KW-1185">Reference proteome</keyword>
<name>A0AAE0BHN8_9CHLO</name>
<evidence type="ECO:0000313" key="3">
    <source>
        <dbReference type="Proteomes" id="UP001190700"/>
    </source>
</evidence>
<feature type="signal peptide" evidence="1">
    <location>
        <begin position="1"/>
        <end position="28"/>
    </location>
</feature>
<dbReference type="AlphaFoldDB" id="A0AAE0BHN8"/>
<evidence type="ECO:0000256" key="1">
    <source>
        <dbReference type="SAM" id="SignalP"/>
    </source>
</evidence>